<gene>
    <name evidence="4" type="ORF">H7F49_17700</name>
</gene>
<dbReference type="Proteomes" id="UP000520156">
    <property type="component" value="Unassembled WGS sequence"/>
</dbReference>
<dbReference type="RefSeq" id="WP_185684894.1">
    <property type="nucleotide sequence ID" value="NZ_JACLAU010000053.1"/>
</dbReference>
<keyword evidence="5" id="KW-1185">Reference proteome</keyword>
<keyword evidence="2" id="KW-1133">Transmembrane helix</keyword>
<name>A0A7X1FBJ2_9SPHN</name>
<evidence type="ECO:0000256" key="2">
    <source>
        <dbReference type="SAM" id="Phobius"/>
    </source>
</evidence>
<protein>
    <submittedName>
        <fullName evidence="4">FAD-binding oxidoreductase</fullName>
    </submittedName>
</protein>
<evidence type="ECO:0000259" key="3">
    <source>
        <dbReference type="Pfam" id="PF01266"/>
    </source>
</evidence>
<evidence type="ECO:0000313" key="4">
    <source>
        <dbReference type="EMBL" id="MBC2653519.1"/>
    </source>
</evidence>
<comment type="caution">
    <text evidence="4">The sequence shown here is derived from an EMBL/GenBank/DDBJ whole genome shotgun (WGS) entry which is preliminary data.</text>
</comment>
<accession>A0A7X1FBJ2</accession>
<dbReference type="Gene3D" id="3.30.9.10">
    <property type="entry name" value="D-Amino Acid Oxidase, subunit A, domain 2"/>
    <property type="match status" value="1"/>
</dbReference>
<dbReference type="PANTHER" id="PTHR13847">
    <property type="entry name" value="SARCOSINE DEHYDROGENASE-RELATED"/>
    <property type="match status" value="1"/>
</dbReference>
<dbReference type="InterPro" id="IPR006076">
    <property type="entry name" value="FAD-dep_OxRdtase"/>
</dbReference>
<dbReference type="SUPFAM" id="SSF51905">
    <property type="entry name" value="FAD/NAD(P)-binding domain"/>
    <property type="match status" value="1"/>
</dbReference>
<reference evidence="4 5" key="1">
    <citation type="submission" date="2020-08" db="EMBL/GenBank/DDBJ databases">
        <title>The genome sequence of Novosphingobium flavum 4Y4.</title>
        <authorList>
            <person name="Liu Y."/>
        </authorList>
    </citation>
    <scope>NUCLEOTIDE SEQUENCE [LARGE SCALE GENOMIC DNA]</scope>
    <source>
        <strain evidence="4 5">4Y4</strain>
    </source>
</reference>
<dbReference type="PANTHER" id="PTHR13847:SF287">
    <property type="entry name" value="FAD-DEPENDENT OXIDOREDUCTASE DOMAIN-CONTAINING PROTEIN 1"/>
    <property type="match status" value="1"/>
</dbReference>
<evidence type="ECO:0000256" key="1">
    <source>
        <dbReference type="ARBA" id="ARBA00023002"/>
    </source>
</evidence>
<dbReference type="GO" id="GO:0005737">
    <property type="term" value="C:cytoplasm"/>
    <property type="evidence" value="ECO:0007669"/>
    <property type="project" value="TreeGrafter"/>
</dbReference>
<dbReference type="InterPro" id="IPR036188">
    <property type="entry name" value="FAD/NAD-bd_sf"/>
</dbReference>
<keyword evidence="2" id="KW-0472">Membrane</keyword>
<proteinExistence type="predicted"/>
<keyword evidence="1" id="KW-0560">Oxidoreductase</keyword>
<dbReference type="Gene3D" id="3.50.50.60">
    <property type="entry name" value="FAD/NAD(P)-binding domain"/>
    <property type="match status" value="1"/>
</dbReference>
<dbReference type="EMBL" id="JACLAU010000053">
    <property type="protein sequence ID" value="MBC2653519.1"/>
    <property type="molecule type" value="Genomic_DNA"/>
</dbReference>
<organism evidence="4 5">
    <name type="scientific">Novosphingobium aerophilum</name>
    <dbReference type="NCBI Taxonomy" id="2839843"/>
    <lineage>
        <taxon>Bacteria</taxon>
        <taxon>Pseudomonadati</taxon>
        <taxon>Pseudomonadota</taxon>
        <taxon>Alphaproteobacteria</taxon>
        <taxon>Sphingomonadales</taxon>
        <taxon>Sphingomonadaceae</taxon>
        <taxon>Novosphingobium</taxon>
    </lineage>
</organism>
<dbReference type="GO" id="GO:0016491">
    <property type="term" value="F:oxidoreductase activity"/>
    <property type="evidence" value="ECO:0007669"/>
    <property type="project" value="UniProtKB-KW"/>
</dbReference>
<feature type="transmembrane region" description="Helical" evidence="2">
    <location>
        <begin position="12"/>
        <end position="28"/>
    </location>
</feature>
<dbReference type="GO" id="GO:0032981">
    <property type="term" value="P:mitochondrial respiratory chain complex I assembly"/>
    <property type="evidence" value="ECO:0007669"/>
    <property type="project" value="TreeGrafter"/>
</dbReference>
<dbReference type="Pfam" id="PF01266">
    <property type="entry name" value="DAO"/>
    <property type="match status" value="1"/>
</dbReference>
<evidence type="ECO:0000313" key="5">
    <source>
        <dbReference type="Proteomes" id="UP000520156"/>
    </source>
</evidence>
<feature type="domain" description="FAD dependent oxidoreductase" evidence="3">
    <location>
        <begin position="11"/>
        <end position="374"/>
    </location>
</feature>
<sequence>MMPMSVNTTADIVIVGGAGMGSAVAYFLRAIGPAGLRVVVCEPDPTYERAATALSAGGIRQHFSTAENILMSRFGHDFLLEAAECLAIADELAPVTFHPLPYLHLAAGEAETTALRNSFDLQAQLGSSSTWLERKELRARYPWMNCDDVDAAVLGGPMEGLFDPYALLQSFRRKAINMGAEFRQAAVTGISLDEGPSEFQGAQITLSDGSKVSCARVINCAGPKARAVAQLAGISLPVIPIRAHTFVFKAESPPTGDHFPILVDNIQLLNVRPEGGMYLTGSPREGDLADAGDNFEIEYDLFDSILWPMLAARIPSFEAIRMVNAWVGHMEWSTLDANAIIGPHPDHPQMIFANGFSGHGAQHCPAVGRAIAELVVHGRFQSIDLSRFGFKRVLSNATLAECY</sequence>
<dbReference type="AlphaFoldDB" id="A0A7X1FBJ2"/>
<keyword evidence="2" id="KW-0812">Transmembrane</keyword>